<dbReference type="InterPro" id="IPR021484">
    <property type="entry name" value="DUF3137"/>
</dbReference>
<organism evidence="2 3">
    <name type="scientific">Candidatus Mucispirillum faecigallinarum</name>
    <dbReference type="NCBI Taxonomy" id="2838699"/>
    <lineage>
        <taxon>Bacteria</taxon>
        <taxon>Pseudomonadati</taxon>
        <taxon>Deferribacterota</taxon>
        <taxon>Deferribacteres</taxon>
        <taxon>Deferribacterales</taxon>
        <taxon>Mucispirillaceae</taxon>
        <taxon>Mucispirillum</taxon>
    </lineage>
</organism>
<name>A0A9D2GT38_9BACT</name>
<dbReference type="Proteomes" id="UP000824176">
    <property type="component" value="Unassembled WGS sequence"/>
</dbReference>
<accession>A0A9D2GT38</accession>
<keyword evidence="1" id="KW-0812">Transmembrane</keyword>
<keyword evidence="1" id="KW-1133">Transmembrane helix</keyword>
<reference evidence="2" key="1">
    <citation type="journal article" date="2021" name="PeerJ">
        <title>Extensive microbial diversity within the chicken gut microbiome revealed by metagenomics and culture.</title>
        <authorList>
            <person name="Gilroy R."/>
            <person name="Ravi A."/>
            <person name="Getino M."/>
            <person name="Pursley I."/>
            <person name="Horton D.L."/>
            <person name="Alikhan N.F."/>
            <person name="Baker D."/>
            <person name="Gharbi K."/>
            <person name="Hall N."/>
            <person name="Watson M."/>
            <person name="Adriaenssens E.M."/>
            <person name="Foster-Nyarko E."/>
            <person name="Jarju S."/>
            <person name="Secka A."/>
            <person name="Antonio M."/>
            <person name="Oren A."/>
            <person name="Chaudhuri R.R."/>
            <person name="La Ragione R."/>
            <person name="Hildebrand F."/>
            <person name="Pallen M.J."/>
        </authorList>
    </citation>
    <scope>NUCLEOTIDE SEQUENCE</scope>
    <source>
        <strain evidence="2">ChiW4-1371</strain>
    </source>
</reference>
<protein>
    <submittedName>
        <fullName evidence="2">DUF3137 domain-containing protein</fullName>
    </submittedName>
</protein>
<sequence length="310" mass="36208">MNSNYADFNRQYDELYEKTKAEKRKINIIYTTIIVTGLVVMGYFLFIYDVRRDTAEIIRNIGGAILIILYIRQKRLTRRLDAKFKQSVIPEMIKTVNPNLTYNAGVGHSEDEFMKTEIYTGSIDDFYSSDLVEGNIDKTHLKISFIAASVKQKTGKSTMLVPVFEGTLVTLDFNKYFTGKTKIYTKDFIAKFEGLMNSFGDEYEKINLENADFNDKFIVYTTDVQQAFYILSPNLIEKIMEIQSFNGTSRNMDVLFIDNRLYITFEDVHFLDMNKADNYTEQIALFQSEIKYFINMVEILELNNRIWSKE</sequence>
<gene>
    <name evidence="2" type="ORF">H9804_02940</name>
</gene>
<evidence type="ECO:0000313" key="2">
    <source>
        <dbReference type="EMBL" id="HIZ88877.1"/>
    </source>
</evidence>
<dbReference type="EMBL" id="DXAQ01000041">
    <property type="protein sequence ID" value="HIZ88877.1"/>
    <property type="molecule type" value="Genomic_DNA"/>
</dbReference>
<evidence type="ECO:0000313" key="3">
    <source>
        <dbReference type="Proteomes" id="UP000824176"/>
    </source>
</evidence>
<proteinExistence type="predicted"/>
<feature type="transmembrane region" description="Helical" evidence="1">
    <location>
        <begin position="28"/>
        <end position="48"/>
    </location>
</feature>
<evidence type="ECO:0000256" key="1">
    <source>
        <dbReference type="SAM" id="Phobius"/>
    </source>
</evidence>
<dbReference type="AlphaFoldDB" id="A0A9D2GT38"/>
<comment type="caution">
    <text evidence="2">The sequence shown here is derived from an EMBL/GenBank/DDBJ whole genome shotgun (WGS) entry which is preliminary data.</text>
</comment>
<dbReference type="Pfam" id="PF11335">
    <property type="entry name" value="DUF3137"/>
    <property type="match status" value="1"/>
</dbReference>
<reference evidence="2" key="2">
    <citation type="submission" date="2021-04" db="EMBL/GenBank/DDBJ databases">
        <authorList>
            <person name="Gilroy R."/>
        </authorList>
    </citation>
    <scope>NUCLEOTIDE SEQUENCE</scope>
    <source>
        <strain evidence="2">ChiW4-1371</strain>
    </source>
</reference>
<keyword evidence="1" id="KW-0472">Membrane</keyword>